<keyword evidence="3 6" id="KW-0812">Transmembrane</keyword>
<reference evidence="7 8" key="1">
    <citation type="submission" date="2023-04" db="EMBL/GenBank/DDBJ databases">
        <title>Genome of Basidiobolus ranarum AG-B5.</title>
        <authorList>
            <person name="Stajich J.E."/>
            <person name="Carter-House D."/>
            <person name="Gryganskyi A."/>
        </authorList>
    </citation>
    <scope>NUCLEOTIDE SEQUENCE [LARGE SCALE GENOMIC DNA]</scope>
    <source>
        <strain evidence="7 8">AG-B5</strain>
    </source>
</reference>
<sequence>MFMQLLSYLGLTLGFSLIVLSIACGLYYLSELVEEHTVVTKRLIKYITLVVLGIHALLLFDGLPFWRIGFSVLCHGVYSLNLSNFPFINLLGVPFIASCAMVLADHFLWFQYFTIRPTPVTHIGSFFAICVWLVPFIYFISLSANDLTLPNYGSVSSQPTPSSPQVGSINIQRRYKGTGLLKSFLNVILRKGDDVLPRSGSTNKEF</sequence>
<comment type="similarity">
    <text evidence="2">Belongs to the SVP26 family.</text>
</comment>
<dbReference type="EMBL" id="JASJQH010007825">
    <property type="protein sequence ID" value="KAK9701299.1"/>
    <property type="molecule type" value="Genomic_DNA"/>
</dbReference>
<comment type="caution">
    <text evidence="7">The sequence shown here is derived from an EMBL/GenBank/DDBJ whole genome shotgun (WGS) entry which is preliminary data.</text>
</comment>
<evidence type="ECO:0000256" key="2">
    <source>
        <dbReference type="ARBA" id="ARBA00008096"/>
    </source>
</evidence>
<evidence type="ECO:0000313" key="7">
    <source>
        <dbReference type="EMBL" id="KAK9701299.1"/>
    </source>
</evidence>
<feature type="transmembrane region" description="Helical" evidence="6">
    <location>
        <begin position="120"/>
        <end position="140"/>
    </location>
</feature>
<feature type="transmembrane region" description="Helical" evidence="6">
    <location>
        <begin position="87"/>
        <end position="108"/>
    </location>
</feature>
<evidence type="ECO:0000256" key="6">
    <source>
        <dbReference type="SAM" id="Phobius"/>
    </source>
</evidence>
<dbReference type="PANTHER" id="PTHR13144">
    <property type="entry name" value="TEX261 PROTEIN"/>
    <property type="match status" value="1"/>
</dbReference>
<feature type="transmembrane region" description="Helical" evidence="6">
    <location>
        <begin position="49"/>
        <end position="67"/>
    </location>
</feature>
<protein>
    <submittedName>
        <fullName evidence="7">Erv26 superfamily protein</fullName>
    </submittedName>
</protein>
<evidence type="ECO:0000256" key="1">
    <source>
        <dbReference type="ARBA" id="ARBA00004141"/>
    </source>
</evidence>
<dbReference type="InterPro" id="IPR007277">
    <property type="entry name" value="Svp26/Tex261"/>
</dbReference>
<proteinExistence type="inferred from homology"/>
<evidence type="ECO:0000256" key="4">
    <source>
        <dbReference type="ARBA" id="ARBA00022989"/>
    </source>
</evidence>
<gene>
    <name evidence="7" type="primary">SVP26_2</name>
    <name evidence="7" type="ORF">K7432_011770</name>
</gene>
<keyword evidence="4 6" id="KW-1133">Transmembrane helix</keyword>
<evidence type="ECO:0000313" key="8">
    <source>
        <dbReference type="Proteomes" id="UP001479436"/>
    </source>
</evidence>
<name>A0ABR2VTA4_9FUNG</name>
<organism evidence="7 8">
    <name type="scientific">Basidiobolus ranarum</name>
    <dbReference type="NCBI Taxonomy" id="34480"/>
    <lineage>
        <taxon>Eukaryota</taxon>
        <taxon>Fungi</taxon>
        <taxon>Fungi incertae sedis</taxon>
        <taxon>Zoopagomycota</taxon>
        <taxon>Entomophthoromycotina</taxon>
        <taxon>Basidiobolomycetes</taxon>
        <taxon>Basidiobolales</taxon>
        <taxon>Basidiobolaceae</taxon>
        <taxon>Basidiobolus</taxon>
    </lineage>
</organism>
<accession>A0ABR2VTA4</accession>
<dbReference type="PANTHER" id="PTHR13144:SF0">
    <property type="entry name" value="PROTEIN TEX261"/>
    <property type="match status" value="1"/>
</dbReference>
<dbReference type="Pfam" id="PF04148">
    <property type="entry name" value="Erv26"/>
    <property type="match status" value="1"/>
</dbReference>
<dbReference type="Proteomes" id="UP001479436">
    <property type="component" value="Unassembled WGS sequence"/>
</dbReference>
<keyword evidence="5 6" id="KW-0472">Membrane</keyword>
<comment type="subcellular location">
    <subcellularLocation>
        <location evidence="1">Membrane</location>
        <topology evidence="1">Multi-pass membrane protein</topology>
    </subcellularLocation>
</comment>
<feature type="transmembrane region" description="Helical" evidence="6">
    <location>
        <begin position="6"/>
        <end position="29"/>
    </location>
</feature>
<keyword evidence="8" id="KW-1185">Reference proteome</keyword>
<evidence type="ECO:0000256" key="5">
    <source>
        <dbReference type="ARBA" id="ARBA00023136"/>
    </source>
</evidence>
<evidence type="ECO:0000256" key="3">
    <source>
        <dbReference type="ARBA" id="ARBA00022692"/>
    </source>
</evidence>